<dbReference type="STRING" id="321763.SAMN04488692_1096"/>
<evidence type="ECO:0000313" key="7">
    <source>
        <dbReference type="Proteomes" id="UP000199476"/>
    </source>
</evidence>
<dbReference type="Proteomes" id="UP000199476">
    <property type="component" value="Unassembled WGS sequence"/>
</dbReference>
<dbReference type="InterPro" id="IPR051914">
    <property type="entry name" value="FAD-linked_OxidoTrans_Type4"/>
</dbReference>
<dbReference type="Gene3D" id="3.30.70.2740">
    <property type="match status" value="1"/>
</dbReference>
<sequence length="473" mass="51474">MVLKSESDLADLLGERWVVNKPEVVKKYGEEHVNTCYELVAPEPAEDCLLVKPGSAREVAEVLEYAGENSLPVFPRGGGTGLAANAVPDRPGLILALERLNDKIEVDETNLTVTCGAAVTLGDLLAELEDHESLYFPLHPGDEGAQIGGMAASNAGGVRAVKDGIMRDQIRGLKAVLPTGELATFGNPDGTLIKNNAGYDLMNLMIGSQGTLSVIVEVTLELKPRPQQSATLVIPFDEKEEAFAAVPDFLQEGHIPMAVEYVDRGQIMATADDLGKSWPADEGEGDLMIMLTGAAEEDIYELAAAIEGICRERGALNCYIAETAREQRDLLEVRSHILPAVEEDVLDGIDITVPRSRLAEAMRGIENISSEYGVDIPMLAHAADGNLHPFLMHEGDDPEKIPDYYEDLKHDLYDLTLELGGTVTGEHGVGSMRKEELARQYSEREIELMRRIKRAIDPQGILNPGKIFPDRVC</sequence>
<dbReference type="OrthoDB" id="9767256at2"/>
<evidence type="ECO:0000259" key="5">
    <source>
        <dbReference type="PROSITE" id="PS51387"/>
    </source>
</evidence>
<keyword evidence="7" id="KW-1185">Reference proteome</keyword>
<dbReference type="EMBL" id="FNGO01000009">
    <property type="protein sequence ID" value="SDL77505.1"/>
    <property type="molecule type" value="Genomic_DNA"/>
</dbReference>
<evidence type="ECO:0000313" key="6">
    <source>
        <dbReference type="EMBL" id="SDL77505.1"/>
    </source>
</evidence>
<dbReference type="InterPro" id="IPR016164">
    <property type="entry name" value="FAD-linked_Oxase-like_C"/>
</dbReference>
<dbReference type="GO" id="GO:0016491">
    <property type="term" value="F:oxidoreductase activity"/>
    <property type="evidence" value="ECO:0007669"/>
    <property type="project" value="UniProtKB-KW"/>
</dbReference>
<keyword evidence="3" id="KW-0274">FAD</keyword>
<dbReference type="InterPro" id="IPR016169">
    <property type="entry name" value="FAD-bd_PCMH_sub2"/>
</dbReference>
<dbReference type="FunFam" id="1.10.45.10:FF:000001">
    <property type="entry name" value="D-lactate dehydrogenase mitochondrial"/>
    <property type="match status" value="1"/>
</dbReference>
<dbReference type="GO" id="GO:0071949">
    <property type="term" value="F:FAD binding"/>
    <property type="evidence" value="ECO:0007669"/>
    <property type="project" value="InterPro"/>
</dbReference>
<dbReference type="SUPFAM" id="SSF55103">
    <property type="entry name" value="FAD-linked oxidases, C-terminal domain"/>
    <property type="match status" value="1"/>
</dbReference>
<evidence type="ECO:0000256" key="1">
    <source>
        <dbReference type="ARBA" id="ARBA00001974"/>
    </source>
</evidence>
<keyword evidence="2" id="KW-0285">Flavoprotein</keyword>
<comment type="cofactor">
    <cofactor evidence="1">
        <name>FAD</name>
        <dbReference type="ChEBI" id="CHEBI:57692"/>
    </cofactor>
</comment>
<evidence type="ECO:0000256" key="3">
    <source>
        <dbReference type="ARBA" id="ARBA00022827"/>
    </source>
</evidence>
<gene>
    <name evidence="6" type="ORF">SAMN04488692_1096</name>
</gene>
<dbReference type="InterPro" id="IPR006094">
    <property type="entry name" value="Oxid_FAD_bind_N"/>
</dbReference>
<accession>A0A1G9MV37</accession>
<dbReference type="Gene3D" id="3.30.465.10">
    <property type="match status" value="1"/>
</dbReference>
<dbReference type="Gene3D" id="1.10.45.10">
    <property type="entry name" value="Vanillyl-alcohol Oxidase, Chain A, domain 4"/>
    <property type="match status" value="1"/>
</dbReference>
<dbReference type="InterPro" id="IPR016166">
    <property type="entry name" value="FAD-bd_PCMH"/>
</dbReference>
<evidence type="ECO:0000256" key="2">
    <source>
        <dbReference type="ARBA" id="ARBA00022630"/>
    </source>
</evidence>
<dbReference type="InterPro" id="IPR004113">
    <property type="entry name" value="FAD-bd_oxidored_4_C"/>
</dbReference>
<dbReference type="PANTHER" id="PTHR42934:SF2">
    <property type="entry name" value="GLYCOLATE OXIDASE SUBUNIT GLCD"/>
    <property type="match status" value="1"/>
</dbReference>
<dbReference type="RefSeq" id="WP_089759724.1">
    <property type="nucleotide sequence ID" value="NZ_FNGO01000009.1"/>
</dbReference>
<evidence type="ECO:0000256" key="4">
    <source>
        <dbReference type="ARBA" id="ARBA00023002"/>
    </source>
</evidence>
<dbReference type="InterPro" id="IPR016171">
    <property type="entry name" value="Vanillyl_alc_oxidase_C-sub2"/>
</dbReference>
<feature type="domain" description="FAD-binding PCMH-type" evidence="5">
    <location>
        <begin position="40"/>
        <end position="225"/>
    </location>
</feature>
<protein>
    <submittedName>
        <fullName evidence="6">Glycolate oxidase</fullName>
    </submittedName>
</protein>
<dbReference type="PANTHER" id="PTHR42934">
    <property type="entry name" value="GLYCOLATE OXIDASE SUBUNIT GLCD"/>
    <property type="match status" value="1"/>
</dbReference>
<dbReference type="InterPro" id="IPR036318">
    <property type="entry name" value="FAD-bd_PCMH-like_sf"/>
</dbReference>
<keyword evidence="4" id="KW-0560">Oxidoreductase</keyword>
<name>A0A1G9MV37_9FIRM</name>
<organism evidence="6 7">
    <name type="scientific">Halarsenatibacter silvermanii</name>
    <dbReference type="NCBI Taxonomy" id="321763"/>
    <lineage>
        <taxon>Bacteria</taxon>
        <taxon>Bacillati</taxon>
        <taxon>Bacillota</taxon>
        <taxon>Clostridia</taxon>
        <taxon>Halanaerobiales</taxon>
        <taxon>Halarsenatibacteraceae</taxon>
        <taxon>Halarsenatibacter</taxon>
    </lineage>
</organism>
<dbReference type="AlphaFoldDB" id="A0A1G9MV37"/>
<dbReference type="Pfam" id="PF01565">
    <property type="entry name" value="FAD_binding_4"/>
    <property type="match status" value="1"/>
</dbReference>
<dbReference type="SUPFAM" id="SSF56176">
    <property type="entry name" value="FAD-binding/transporter-associated domain-like"/>
    <property type="match status" value="1"/>
</dbReference>
<dbReference type="PROSITE" id="PS51387">
    <property type="entry name" value="FAD_PCMH"/>
    <property type="match status" value="1"/>
</dbReference>
<reference evidence="6 7" key="1">
    <citation type="submission" date="2016-10" db="EMBL/GenBank/DDBJ databases">
        <authorList>
            <person name="de Groot N.N."/>
        </authorList>
    </citation>
    <scope>NUCLEOTIDE SEQUENCE [LARGE SCALE GENOMIC DNA]</scope>
    <source>
        <strain evidence="6 7">SLAS-1</strain>
    </source>
</reference>
<proteinExistence type="predicted"/>
<dbReference type="Pfam" id="PF02913">
    <property type="entry name" value="FAD-oxidase_C"/>
    <property type="match status" value="1"/>
</dbReference>